<dbReference type="SUPFAM" id="SSF55781">
    <property type="entry name" value="GAF domain-like"/>
    <property type="match status" value="1"/>
</dbReference>
<keyword evidence="8" id="KW-1185">Reference proteome</keyword>
<dbReference type="Pfam" id="PF03861">
    <property type="entry name" value="ANTAR"/>
    <property type="match status" value="1"/>
</dbReference>
<evidence type="ECO:0000256" key="5">
    <source>
        <dbReference type="SAM" id="MobiDB-lite"/>
    </source>
</evidence>
<evidence type="ECO:0000259" key="6">
    <source>
        <dbReference type="PROSITE" id="PS50921"/>
    </source>
</evidence>
<keyword evidence="1" id="KW-0808">Transferase</keyword>
<dbReference type="Gene3D" id="3.30.450.40">
    <property type="match status" value="1"/>
</dbReference>
<feature type="region of interest" description="Disordered" evidence="5">
    <location>
        <begin position="1"/>
        <end position="24"/>
    </location>
</feature>
<gene>
    <name evidence="7" type="ORF">ACFO0K_15175</name>
</gene>
<dbReference type="EMBL" id="JBHSEN010000003">
    <property type="protein sequence ID" value="MFC4431010.1"/>
    <property type="molecule type" value="Genomic_DNA"/>
</dbReference>
<reference evidence="8" key="1">
    <citation type="journal article" date="2019" name="Int. J. Syst. Evol. Microbiol.">
        <title>The Global Catalogue of Microorganisms (GCM) 10K type strain sequencing project: providing services to taxonomists for standard genome sequencing and annotation.</title>
        <authorList>
            <consortium name="The Broad Institute Genomics Platform"/>
            <consortium name="The Broad Institute Genome Sequencing Center for Infectious Disease"/>
            <person name="Wu L."/>
            <person name="Ma J."/>
        </authorList>
    </citation>
    <scope>NUCLEOTIDE SEQUENCE [LARGE SCALE GENOMIC DNA]</scope>
    <source>
        <strain evidence="8">CGMCC 1.12125</strain>
    </source>
</reference>
<dbReference type="SMART" id="SM01012">
    <property type="entry name" value="ANTAR"/>
    <property type="match status" value="1"/>
</dbReference>
<evidence type="ECO:0000256" key="2">
    <source>
        <dbReference type="ARBA" id="ARBA00022777"/>
    </source>
</evidence>
<dbReference type="InterPro" id="IPR011006">
    <property type="entry name" value="CheY-like_superfamily"/>
</dbReference>
<accession>A0ABV8Y2M4</accession>
<dbReference type="Pfam" id="PF13185">
    <property type="entry name" value="GAF_2"/>
    <property type="match status" value="1"/>
</dbReference>
<feature type="domain" description="ANTAR" evidence="6">
    <location>
        <begin position="178"/>
        <end position="239"/>
    </location>
</feature>
<evidence type="ECO:0000313" key="7">
    <source>
        <dbReference type="EMBL" id="MFC4431010.1"/>
    </source>
</evidence>
<keyword evidence="3" id="KW-0805">Transcription regulation</keyword>
<dbReference type="InterPro" id="IPR036388">
    <property type="entry name" value="WH-like_DNA-bd_sf"/>
</dbReference>
<name>A0ABV8Y2M4_9MICC</name>
<dbReference type="InterPro" id="IPR012074">
    <property type="entry name" value="GAF_ANTAR"/>
</dbReference>
<dbReference type="Proteomes" id="UP001595965">
    <property type="component" value="Unassembled WGS sequence"/>
</dbReference>
<dbReference type="InterPro" id="IPR005561">
    <property type="entry name" value="ANTAR"/>
</dbReference>
<dbReference type="PROSITE" id="PS50921">
    <property type="entry name" value="ANTAR"/>
    <property type="match status" value="1"/>
</dbReference>
<dbReference type="InterPro" id="IPR029016">
    <property type="entry name" value="GAF-like_dom_sf"/>
</dbReference>
<evidence type="ECO:0000313" key="8">
    <source>
        <dbReference type="Proteomes" id="UP001595965"/>
    </source>
</evidence>
<sequence length="254" mass="26941">MSDDEAQGKDDEKGATLGGPRDDELARHMSELARSLHAEEGEAAVLERMVGAAVGMIPGAQEASITLVHGRKRVETRVPTGDLAREIAALQEEVGQGPCLDAAFEHKTVSVPDLAAERRWPDFTAGALGLGAKSMLVFQLFIEGDNLGALNLYSRESDAFDCEAEQIGLLVAAHVAVAFAGTQKVEQLRDAAQSRDVIGQAKGILMERYNVTAEQAFLLLSGVSSHSNTKLVHVADHLASTGNLPSADGEPIPH</sequence>
<dbReference type="RefSeq" id="WP_344231065.1">
    <property type="nucleotide sequence ID" value="NZ_BAAALH010000003.1"/>
</dbReference>
<proteinExistence type="predicted"/>
<keyword evidence="4" id="KW-0804">Transcription</keyword>
<keyword evidence="2" id="KW-0418">Kinase</keyword>
<dbReference type="Gene3D" id="1.10.10.10">
    <property type="entry name" value="Winged helix-like DNA-binding domain superfamily/Winged helix DNA-binding domain"/>
    <property type="match status" value="1"/>
</dbReference>
<evidence type="ECO:0000256" key="4">
    <source>
        <dbReference type="ARBA" id="ARBA00023163"/>
    </source>
</evidence>
<dbReference type="PIRSF" id="PIRSF036625">
    <property type="entry name" value="GAF_ANTAR"/>
    <property type="match status" value="1"/>
</dbReference>
<dbReference type="InterPro" id="IPR003018">
    <property type="entry name" value="GAF"/>
</dbReference>
<organism evidence="7 8">
    <name type="scientific">Citricoccus alkalitolerans</name>
    <dbReference type="NCBI Taxonomy" id="246603"/>
    <lineage>
        <taxon>Bacteria</taxon>
        <taxon>Bacillati</taxon>
        <taxon>Actinomycetota</taxon>
        <taxon>Actinomycetes</taxon>
        <taxon>Micrococcales</taxon>
        <taxon>Micrococcaceae</taxon>
        <taxon>Citricoccus</taxon>
    </lineage>
</organism>
<comment type="caution">
    <text evidence="7">The sequence shown here is derived from an EMBL/GenBank/DDBJ whole genome shotgun (WGS) entry which is preliminary data.</text>
</comment>
<evidence type="ECO:0000256" key="3">
    <source>
        <dbReference type="ARBA" id="ARBA00023015"/>
    </source>
</evidence>
<evidence type="ECO:0000256" key="1">
    <source>
        <dbReference type="ARBA" id="ARBA00022679"/>
    </source>
</evidence>
<protein>
    <submittedName>
        <fullName evidence="7">GAF and ANTAR domain-containing protein</fullName>
    </submittedName>
</protein>
<dbReference type="SUPFAM" id="SSF52172">
    <property type="entry name" value="CheY-like"/>
    <property type="match status" value="1"/>
</dbReference>